<accession>A0A8J2VAQ6</accession>
<evidence type="ECO:0000313" key="2">
    <source>
        <dbReference type="Proteomes" id="UP000652231"/>
    </source>
</evidence>
<dbReference type="Proteomes" id="UP000652231">
    <property type="component" value="Unassembled WGS sequence"/>
</dbReference>
<dbReference type="AlphaFoldDB" id="A0A8J2VAQ6"/>
<evidence type="ECO:0000313" key="1">
    <source>
        <dbReference type="EMBL" id="GGD93137.1"/>
    </source>
</evidence>
<protein>
    <submittedName>
        <fullName evidence="1">Uncharacterized protein</fullName>
    </submittedName>
</protein>
<sequence length="206" mass="22946">MEKALIILALVMTALTSAQTSYEQNMQKAFDLWSEGKTEEASAVFERIAMVDNENWLPGYYVALVNTTAAFETTDQAKVENLIGKSQEALNFLKNKHKDNAELLVMQAMIYTAQIAHDPMTNGQKLSGPVMELYGKASAIAPNNPRVVLGKAQFEMGSAQFFGTDTKPICEAIEQSLELFDTFKPESPFHPQWGREQAEESLKNCK</sequence>
<proteinExistence type="predicted"/>
<reference evidence="1" key="2">
    <citation type="submission" date="2020-09" db="EMBL/GenBank/DDBJ databases">
        <authorList>
            <person name="Sun Q."/>
            <person name="Zhou Y."/>
        </authorList>
    </citation>
    <scope>NUCLEOTIDE SEQUENCE</scope>
    <source>
        <strain evidence="1">CGMCC 1.12924</strain>
    </source>
</reference>
<comment type="caution">
    <text evidence="1">The sequence shown here is derived from an EMBL/GenBank/DDBJ whole genome shotgun (WGS) entry which is preliminary data.</text>
</comment>
<dbReference type="RefSeq" id="WP_188441364.1">
    <property type="nucleotide sequence ID" value="NZ_BMGK01000006.1"/>
</dbReference>
<name>A0A8J2VAQ6_9FLAO</name>
<gene>
    <name evidence="1" type="ORF">GCM10011312_16110</name>
</gene>
<reference evidence="1" key="1">
    <citation type="journal article" date="2014" name="Int. J. Syst. Evol. Microbiol.">
        <title>Complete genome sequence of Corynebacterium casei LMG S-19264T (=DSM 44701T), isolated from a smear-ripened cheese.</title>
        <authorList>
            <consortium name="US DOE Joint Genome Institute (JGI-PGF)"/>
            <person name="Walter F."/>
            <person name="Albersmeier A."/>
            <person name="Kalinowski J."/>
            <person name="Ruckert C."/>
        </authorList>
    </citation>
    <scope>NUCLEOTIDE SEQUENCE</scope>
    <source>
        <strain evidence="1">CGMCC 1.12924</strain>
    </source>
</reference>
<dbReference type="EMBL" id="BMGK01000006">
    <property type="protein sequence ID" value="GGD93137.1"/>
    <property type="molecule type" value="Genomic_DNA"/>
</dbReference>
<keyword evidence="2" id="KW-1185">Reference proteome</keyword>
<organism evidence="1 2">
    <name type="scientific">Planktosalinus lacus</name>
    <dbReference type="NCBI Taxonomy" id="1526573"/>
    <lineage>
        <taxon>Bacteria</taxon>
        <taxon>Pseudomonadati</taxon>
        <taxon>Bacteroidota</taxon>
        <taxon>Flavobacteriia</taxon>
        <taxon>Flavobacteriales</taxon>
        <taxon>Flavobacteriaceae</taxon>
        <taxon>Planktosalinus</taxon>
    </lineage>
</organism>